<dbReference type="AlphaFoldDB" id="A0A396JKX3"/>
<accession>A0A396JKX3</accession>
<protein>
    <submittedName>
        <fullName evidence="1">Uncharacterized protein</fullName>
    </submittedName>
</protein>
<organism evidence="1 2">
    <name type="scientific">Medicago truncatula</name>
    <name type="common">Barrel medic</name>
    <name type="synonym">Medicago tribuloides</name>
    <dbReference type="NCBI Taxonomy" id="3880"/>
    <lineage>
        <taxon>Eukaryota</taxon>
        <taxon>Viridiplantae</taxon>
        <taxon>Streptophyta</taxon>
        <taxon>Embryophyta</taxon>
        <taxon>Tracheophyta</taxon>
        <taxon>Spermatophyta</taxon>
        <taxon>Magnoliopsida</taxon>
        <taxon>eudicotyledons</taxon>
        <taxon>Gunneridae</taxon>
        <taxon>Pentapetalae</taxon>
        <taxon>rosids</taxon>
        <taxon>fabids</taxon>
        <taxon>Fabales</taxon>
        <taxon>Fabaceae</taxon>
        <taxon>Papilionoideae</taxon>
        <taxon>50 kb inversion clade</taxon>
        <taxon>NPAAA clade</taxon>
        <taxon>Hologalegina</taxon>
        <taxon>IRL clade</taxon>
        <taxon>Trifolieae</taxon>
        <taxon>Medicago</taxon>
    </lineage>
</organism>
<proteinExistence type="predicted"/>
<sequence>MGYFIALNFGLKGLLVLESIYVGGWFFRCALASCFNGFVDGLARKGNYSLLLFGRELQDLESLLCWQMIHTPV</sequence>
<evidence type="ECO:0000313" key="1">
    <source>
        <dbReference type="EMBL" id="RHN78889.1"/>
    </source>
</evidence>
<gene>
    <name evidence="1" type="ORF">MtrunA17_Chr1g0170861</name>
</gene>
<name>A0A396JKX3_MEDTR</name>
<reference evidence="2" key="1">
    <citation type="journal article" date="2018" name="Nat. Plants">
        <title>Whole-genome landscape of Medicago truncatula symbiotic genes.</title>
        <authorList>
            <person name="Pecrix Y."/>
            <person name="Staton S.E."/>
            <person name="Sallet E."/>
            <person name="Lelandais-Briere C."/>
            <person name="Moreau S."/>
            <person name="Carrere S."/>
            <person name="Blein T."/>
            <person name="Jardinaud M.F."/>
            <person name="Latrasse D."/>
            <person name="Zouine M."/>
            <person name="Zahm M."/>
            <person name="Kreplak J."/>
            <person name="Mayjonade B."/>
            <person name="Satge C."/>
            <person name="Perez M."/>
            <person name="Cauet S."/>
            <person name="Marande W."/>
            <person name="Chantry-Darmon C."/>
            <person name="Lopez-Roques C."/>
            <person name="Bouchez O."/>
            <person name="Berard A."/>
            <person name="Debelle F."/>
            <person name="Munos S."/>
            <person name="Bendahmane A."/>
            <person name="Berges H."/>
            <person name="Niebel A."/>
            <person name="Buitink J."/>
            <person name="Frugier F."/>
            <person name="Benhamed M."/>
            <person name="Crespi M."/>
            <person name="Gouzy J."/>
            <person name="Gamas P."/>
        </authorList>
    </citation>
    <scope>NUCLEOTIDE SEQUENCE [LARGE SCALE GENOMIC DNA]</scope>
    <source>
        <strain evidence="2">cv. Jemalong A17</strain>
    </source>
</reference>
<evidence type="ECO:0000313" key="2">
    <source>
        <dbReference type="Proteomes" id="UP000265566"/>
    </source>
</evidence>
<dbReference type="Proteomes" id="UP000265566">
    <property type="component" value="Chromosome 1"/>
</dbReference>
<dbReference type="Gramene" id="rna2556">
    <property type="protein sequence ID" value="RHN78889.1"/>
    <property type="gene ID" value="gene2556"/>
</dbReference>
<dbReference type="EMBL" id="PSQE01000001">
    <property type="protein sequence ID" value="RHN78889.1"/>
    <property type="molecule type" value="Genomic_DNA"/>
</dbReference>
<comment type="caution">
    <text evidence="1">The sequence shown here is derived from an EMBL/GenBank/DDBJ whole genome shotgun (WGS) entry which is preliminary data.</text>
</comment>